<keyword evidence="6" id="KW-1185">Reference proteome</keyword>
<feature type="domain" description="Calx-beta" evidence="4">
    <location>
        <begin position="549"/>
        <end position="645"/>
    </location>
</feature>
<keyword evidence="2" id="KW-0677">Repeat</keyword>
<evidence type="ECO:0000256" key="2">
    <source>
        <dbReference type="ARBA" id="ARBA00022737"/>
    </source>
</evidence>
<reference evidence="5 6" key="1">
    <citation type="submission" date="2019-02" db="EMBL/GenBank/DDBJ databases">
        <title>Deep-cultivation of Planctomycetes and their phenomic and genomic characterization uncovers novel biology.</title>
        <authorList>
            <person name="Wiegand S."/>
            <person name="Jogler M."/>
            <person name="Boedeker C."/>
            <person name="Pinto D."/>
            <person name="Vollmers J."/>
            <person name="Rivas-Marin E."/>
            <person name="Kohn T."/>
            <person name="Peeters S.H."/>
            <person name="Heuer A."/>
            <person name="Rast P."/>
            <person name="Oberbeckmann S."/>
            <person name="Bunk B."/>
            <person name="Jeske O."/>
            <person name="Meyerdierks A."/>
            <person name="Storesund J.E."/>
            <person name="Kallscheuer N."/>
            <person name="Luecker S."/>
            <person name="Lage O.M."/>
            <person name="Pohl T."/>
            <person name="Merkel B.J."/>
            <person name="Hornburger P."/>
            <person name="Mueller R.-W."/>
            <person name="Bruemmer F."/>
            <person name="Labrenz M."/>
            <person name="Spormann A.M."/>
            <person name="Op den Camp H."/>
            <person name="Overmann J."/>
            <person name="Amann R."/>
            <person name="Jetten M.S.M."/>
            <person name="Mascher T."/>
            <person name="Medema M.H."/>
            <person name="Devos D.P."/>
            <person name="Kaster A.-K."/>
            <person name="Ovreas L."/>
            <person name="Rohde M."/>
            <person name="Galperin M.Y."/>
            <person name="Jogler C."/>
        </authorList>
    </citation>
    <scope>NUCLEOTIDE SEQUENCE [LARGE SCALE GENOMIC DNA]</scope>
    <source>
        <strain evidence="5 6">ETA_A1</strain>
    </source>
</reference>
<dbReference type="Pfam" id="PF13517">
    <property type="entry name" value="FG-GAP_3"/>
    <property type="match status" value="1"/>
</dbReference>
<dbReference type="SUPFAM" id="SSF141072">
    <property type="entry name" value="CalX-like"/>
    <property type="match status" value="1"/>
</dbReference>
<dbReference type="Pfam" id="PF14339">
    <property type="entry name" value="DUF4394"/>
    <property type="match status" value="2"/>
</dbReference>
<organism evidence="5 6">
    <name type="scientific">Urbifossiella limnaea</name>
    <dbReference type="NCBI Taxonomy" id="2528023"/>
    <lineage>
        <taxon>Bacteria</taxon>
        <taxon>Pseudomonadati</taxon>
        <taxon>Planctomycetota</taxon>
        <taxon>Planctomycetia</taxon>
        <taxon>Gemmatales</taxon>
        <taxon>Gemmataceae</taxon>
        <taxon>Urbifossiella</taxon>
    </lineage>
</organism>
<keyword evidence="3" id="KW-0106">Calcium</keyword>
<dbReference type="InterPro" id="IPR028994">
    <property type="entry name" value="Integrin_alpha_N"/>
</dbReference>
<evidence type="ECO:0000313" key="6">
    <source>
        <dbReference type="Proteomes" id="UP000319576"/>
    </source>
</evidence>
<dbReference type="KEGG" id="uli:ETAA1_15760"/>
<protein>
    <submittedName>
        <fullName evidence="5">FG-GAP repeat protein</fullName>
    </submittedName>
</protein>
<keyword evidence="1" id="KW-0732">Signal</keyword>
<dbReference type="Proteomes" id="UP000319576">
    <property type="component" value="Chromosome"/>
</dbReference>
<evidence type="ECO:0000259" key="4">
    <source>
        <dbReference type="SMART" id="SM00237"/>
    </source>
</evidence>
<dbReference type="EMBL" id="CP036273">
    <property type="protein sequence ID" value="QDU19646.1"/>
    <property type="molecule type" value="Genomic_DNA"/>
</dbReference>
<dbReference type="InterPro" id="IPR038081">
    <property type="entry name" value="CalX-like_sf"/>
</dbReference>
<accession>A0A517XQ86</accession>
<dbReference type="SUPFAM" id="SSF69304">
    <property type="entry name" value="Tricorn protease N-terminal domain"/>
    <property type="match status" value="1"/>
</dbReference>
<dbReference type="Gene3D" id="2.60.40.2030">
    <property type="match status" value="1"/>
</dbReference>
<evidence type="ECO:0000256" key="1">
    <source>
        <dbReference type="ARBA" id="ARBA00022729"/>
    </source>
</evidence>
<dbReference type="OrthoDB" id="292698at2"/>
<proteinExistence type="predicted"/>
<dbReference type="AlphaFoldDB" id="A0A517XQ86"/>
<dbReference type="InterPro" id="IPR013517">
    <property type="entry name" value="FG-GAP"/>
</dbReference>
<dbReference type="Pfam" id="PF03160">
    <property type="entry name" value="Calx-beta"/>
    <property type="match status" value="1"/>
</dbReference>
<dbReference type="InterPro" id="IPR025507">
    <property type="entry name" value="DUF4394"/>
</dbReference>
<sequence length="1010" mass="98092">MARPSRPAALRCEPLEDRVTPVVAYALTGVGNGTATLLGFDTASPNLTTTVAVTNVSANERLVGIDFRPQNGHLYALGVTTTSAGSNTGTLYDISVRTGRATPVGPTGGVTVTNGGGLTNPATAGTAYVFDFNPAADAIRVVGSDGDNFAINPNTGTTLAEQTPASTSLGLTGAGYTNNTPNAIATTLYAIGSAADSLYLISSPATPIGTLVGVLGVGDVTEVNGFDIPAGINVGTSGTAVTSGAGFAALTVGGVSRLYTVNLVTGAGTLIGTIGSGAAVSGLAVQNDFGGFPAFGLAGVSAGTAILVRFNTSTPGTSTSAFVTGIAGGETLVGIDFRPNTGQLYALGVNAGGTGSLYQINPQSGAATVVGTSGGVAILGGLPSPATTSYGFDFNPAADAIRVVTSAGQSFAISPTSGAVTATAPAINGAATAAVAAAYSNSFGQAPGVGGPTTLYVLDAASNSLLIQAPASSLTTAVGPITQNGTPLDFSSVAGFDLPAAVTSPAPGGSPAVGAGYASLVVGGNTRLYRIDLATGAATDLGATPLAISAFTMGDAPTGAVRFQTTTATAAEGTTPVVALTRTSTTGPLTVTVTTTGGTATAGVDYAPGPVTGTFADGSNTATFTVPTDADVLIEGNETAVFGITTGPGVIVGTPAAFTLTLADTTPPVAPSRNLVIGQQSGAAAVFVPNASGQYPGSPAATLQPFPGFSGTLRVAGGDVNGDGTADTVLVTGPGTALRLAVISGVDNSTVLVAPFDPFGGNFTGGGFVAARDLDGDGTDEFVVTPDEGGGPRVSVFGRNADGTTTVRANFLGIDDPNFRGGARAALGDVNGDGVPDVVVSAGFGGGPRTAIFTGQSVLAGAPVRLVNDFFAFPGTDAVNLRNGTFVASSDVTGDGFADLIFGGGPGGAPRVFILSGALVSAGQVDAAQAAPVANFFVAGNVNDRGGVRVAAVDADGDARADVAAGSGEGSPAKVRVYLGANFTGGGEPGTFQDLSVLGGGALAGGVFVG</sequence>
<dbReference type="GO" id="GO:0016020">
    <property type="term" value="C:membrane"/>
    <property type="evidence" value="ECO:0007669"/>
    <property type="project" value="InterPro"/>
</dbReference>
<dbReference type="Gene3D" id="2.130.10.130">
    <property type="entry name" value="Integrin alpha, N-terminal"/>
    <property type="match status" value="1"/>
</dbReference>
<dbReference type="GO" id="GO:0007154">
    <property type="term" value="P:cell communication"/>
    <property type="evidence" value="ECO:0007669"/>
    <property type="project" value="InterPro"/>
</dbReference>
<evidence type="ECO:0000313" key="5">
    <source>
        <dbReference type="EMBL" id="QDU19646.1"/>
    </source>
</evidence>
<evidence type="ECO:0000256" key="3">
    <source>
        <dbReference type="ARBA" id="ARBA00022837"/>
    </source>
</evidence>
<gene>
    <name evidence="5" type="ORF">ETAA1_15760</name>
</gene>
<dbReference type="InterPro" id="IPR003644">
    <property type="entry name" value="Calx_beta"/>
</dbReference>
<dbReference type="SUPFAM" id="SSF69318">
    <property type="entry name" value="Integrin alpha N-terminal domain"/>
    <property type="match status" value="1"/>
</dbReference>
<dbReference type="SMART" id="SM00237">
    <property type="entry name" value="Calx_beta"/>
    <property type="match status" value="1"/>
</dbReference>
<dbReference type="RefSeq" id="WP_145235930.1">
    <property type="nucleotide sequence ID" value="NZ_CP036273.1"/>
</dbReference>
<name>A0A517XQ86_9BACT</name>